<protein>
    <recommendedName>
        <fullName evidence="9">Glutathione peroxidase</fullName>
    </recommendedName>
</protein>
<name>A0AAV5S1L2_MAUHU</name>
<evidence type="ECO:0000256" key="5">
    <source>
        <dbReference type="ARBA" id="ARBA00023157"/>
    </source>
</evidence>
<evidence type="ECO:0000256" key="4">
    <source>
        <dbReference type="ARBA" id="ARBA00023002"/>
    </source>
</evidence>
<dbReference type="PRINTS" id="PR01011">
    <property type="entry name" value="GLUTPROXDASE"/>
</dbReference>
<comment type="catalytic activity">
    <reaction evidence="7">
        <text>a hydroperoxide + [thioredoxin]-dithiol = an alcohol + [thioredoxin]-disulfide + H2O</text>
        <dbReference type="Rhea" id="RHEA:62620"/>
        <dbReference type="Rhea" id="RHEA-COMP:10698"/>
        <dbReference type="Rhea" id="RHEA-COMP:10700"/>
        <dbReference type="ChEBI" id="CHEBI:15377"/>
        <dbReference type="ChEBI" id="CHEBI:29950"/>
        <dbReference type="ChEBI" id="CHEBI:30879"/>
        <dbReference type="ChEBI" id="CHEBI:35924"/>
        <dbReference type="ChEBI" id="CHEBI:50058"/>
        <dbReference type="EC" id="1.11.1.24"/>
    </reaction>
</comment>
<dbReference type="GO" id="GO:0140824">
    <property type="term" value="F:thioredoxin-dependent peroxiredoxin activity"/>
    <property type="evidence" value="ECO:0007669"/>
    <property type="project" value="UniProtKB-EC"/>
</dbReference>
<dbReference type="InterPro" id="IPR013766">
    <property type="entry name" value="Thioredoxin_domain"/>
</dbReference>
<keyword evidence="6" id="KW-0676">Redox-active center</keyword>
<reference evidence="11 12" key="1">
    <citation type="journal article" date="2023" name="Elife">
        <title>Identification of key yeast species and microbe-microbe interactions impacting larval growth of Drosophila in the wild.</title>
        <authorList>
            <person name="Mure A."/>
            <person name="Sugiura Y."/>
            <person name="Maeda R."/>
            <person name="Honda K."/>
            <person name="Sakurai N."/>
            <person name="Takahashi Y."/>
            <person name="Watada M."/>
            <person name="Katoh T."/>
            <person name="Gotoh A."/>
            <person name="Gotoh Y."/>
            <person name="Taniguchi I."/>
            <person name="Nakamura K."/>
            <person name="Hayashi T."/>
            <person name="Katayama T."/>
            <person name="Uemura T."/>
            <person name="Hattori Y."/>
        </authorList>
    </citation>
    <scope>NUCLEOTIDE SEQUENCE [LARGE SCALE GENOMIC DNA]</scope>
    <source>
        <strain evidence="11 12">KH-74</strain>
    </source>
</reference>
<evidence type="ECO:0000256" key="7">
    <source>
        <dbReference type="ARBA" id="ARBA00049091"/>
    </source>
</evidence>
<evidence type="ECO:0000256" key="3">
    <source>
        <dbReference type="ARBA" id="ARBA00022862"/>
    </source>
</evidence>
<keyword evidence="12" id="KW-1185">Reference proteome</keyword>
<gene>
    <name evidence="11" type="ORF">DAKH74_043650</name>
</gene>
<organism evidence="11 12">
    <name type="scientific">Maudiozyma humilis</name>
    <name type="common">Sour dough yeast</name>
    <name type="synonym">Kazachstania humilis</name>
    <dbReference type="NCBI Taxonomy" id="51915"/>
    <lineage>
        <taxon>Eukaryota</taxon>
        <taxon>Fungi</taxon>
        <taxon>Dikarya</taxon>
        <taxon>Ascomycota</taxon>
        <taxon>Saccharomycotina</taxon>
        <taxon>Saccharomycetes</taxon>
        <taxon>Saccharomycetales</taxon>
        <taxon>Saccharomycetaceae</taxon>
        <taxon>Maudiozyma</taxon>
    </lineage>
</organism>
<keyword evidence="4 9" id="KW-0560">Oxidoreductase</keyword>
<dbReference type="PROSITE" id="PS00763">
    <property type="entry name" value="GLUTATHIONE_PEROXID_2"/>
    <property type="match status" value="1"/>
</dbReference>
<sequence length="171" mass="18978">MSLKTPILRAMSSFYNFTVTDKAGAAFPLQQLAGKVVLIVNVASKCGFTPQYKGLEALYKKYGPEDFVILGFPCNQFAGQEPGSDAEIQSFCQLNYGVTFPIMHKVDVNGGDAEPLYEFLKKEKTGPLGLKRIKWNFEKFLIDKKGNVVERCSSLTTPESIDPKVAELLKQ</sequence>
<dbReference type="GO" id="GO:0047066">
    <property type="term" value="F:phospholipid-hydroperoxide glutathione peroxidase activity"/>
    <property type="evidence" value="ECO:0007669"/>
    <property type="project" value="UniProtKB-ARBA"/>
</dbReference>
<dbReference type="PIRSF" id="PIRSF000303">
    <property type="entry name" value="Glutathion_perox"/>
    <property type="match status" value="1"/>
</dbReference>
<evidence type="ECO:0000259" key="10">
    <source>
        <dbReference type="PROSITE" id="PS51352"/>
    </source>
</evidence>
<feature type="active site" evidence="8">
    <location>
        <position position="46"/>
    </location>
</feature>
<dbReference type="GO" id="GO:0034599">
    <property type="term" value="P:cellular response to oxidative stress"/>
    <property type="evidence" value="ECO:0007669"/>
    <property type="project" value="TreeGrafter"/>
</dbReference>
<dbReference type="PANTHER" id="PTHR11592">
    <property type="entry name" value="GLUTATHIONE PEROXIDASE"/>
    <property type="match status" value="1"/>
</dbReference>
<evidence type="ECO:0000256" key="9">
    <source>
        <dbReference type="RuleBase" id="RU000499"/>
    </source>
</evidence>
<dbReference type="FunFam" id="3.40.30.10:FF:000010">
    <property type="entry name" value="Glutathione peroxidase"/>
    <property type="match status" value="1"/>
</dbReference>
<dbReference type="InterPro" id="IPR000889">
    <property type="entry name" value="Glutathione_peroxidase"/>
</dbReference>
<dbReference type="PROSITE" id="PS51352">
    <property type="entry name" value="THIOREDOXIN_2"/>
    <property type="match status" value="1"/>
</dbReference>
<evidence type="ECO:0000313" key="11">
    <source>
        <dbReference type="EMBL" id="GMM57749.1"/>
    </source>
</evidence>
<dbReference type="Proteomes" id="UP001377567">
    <property type="component" value="Unassembled WGS sequence"/>
</dbReference>
<dbReference type="Gene3D" id="3.40.30.10">
    <property type="entry name" value="Glutaredoxin"/>
    <property type="match status" value="1"/>
</dbReference>
<dbReference type="InterPro" id="IPR036249">
    <property type="entry name" value="Thioredoxin-like_sf"/>
</dbReference>
<dbReference type="PANTHER" id="PTHR11592:SF78">
    <property type="entry name" value="GLUTATHIONE PEROXIDASE"/>
    <property type="match status" value="1"/>
</dbReference>
<evidence type="ECO:0000313" key="12">
    <source>
        <dbReference type="Proteomes" id="UP001377567"/>
    </source>
</evidence>
<dbReference type="PROSITE" id="PS00460">
    <property type="entry name" value="GLUTATHIONE_PEROXID_1"/>
    <property type="match status" value="1"/>
</dbReference>
<dbReference type="InterPro" id="IPR029759">
    <property type="entry name" value="GPX_AS"/>
</dbReference>
<comment type="caution">
    <text evidence="11">The sequence shown here is derived from an EMBL/GenBank/DDBJ whole genome shotgun (WGS) entry which is preliminary data.</text>
</comment>
<accession>A0AAV5S1L2</accession>
<dbReference type="SUPFAM" id="SSF52833">
    <property type="entry name" value="Thioredoxin-like"/>
    <property type="match status" value="1"/>
</dbReference>
<dbReference type="GO" id="GO:0004602">
    <property type="term" value="F:glutathione peroxidase activity"/>
    <property type="evidence" value="ECO:0007669"/>
    <property type="project" value="UniProtKB-ARBA"/>
</dbReference>
<evidence type="ECO:0000256" key="8">
    <source>
        <dbReference type="PIRSR" id="PIRSR000303-1"/>
    </source>
</evidence>
<keyword evidence="3" id="KW-0049">Antioxidant</keyword>
<dbReference type="PROSITE" id="PS51355">
    <property type="entry name" value="GLUTATHIONE_PEROXID_3"/>
    <property type="match status" value="1"/>
</dbReference>
<evidence type="ECO:0000256" key="6">
    <source>
        <dbReference type="ARBA" id="ARBA00023284"/>
    </source>
</evidence>
<dbReference type="Pfam" id="PF00255">
    <property type="entry name" value="GSHPx"/>
    <property type="match status" value="1"/>
</dbReference>
<feature type="domain" description="Thioredoxin" evidence="10">
    <location>
        <begin position="8"/>
        <end position="170"/>
    </location>
</feature>
<evidence type="ECO:0000256" key="2">
    <source>
        <dbReference type="ARBA" id="ARBA00022559"/>
    </source>
</evidence>
<dbReference type="CDD" id="cd00340">
    <property type="entry name" value="GSH_Peroxidase"/>
    <property type="match status" value="1"/>
</dbReference>
<keyword evidence="2 9" id="KW-0575">Peroxidase</keyword>
<dbReference type="InterPro" id="IPR029760">
    <property type="entry name" value="GPX_CS"/>
</dbReference>
<comment type="similarity">
    <text evidence="1 9">Belongs to the glutathione peroxidase family.</text>
</comment>
<dbReference type="EMBL" id="BTGD01000016">
    <property type="protein sequence ID" value="GMM57749.1"/>
    <property type="molecule type" value="Genomic_DNA"/>
</dbReference>
<keyword evidence="5" id="KW-1015">Disulfide bond</keyword>
<evidence type="ECO:0000256" key="1">
    <source>
        <dbReference type="ARBA" id="ARBA00006926"/>
    </source>
</evidence>
<dbReference type="AlphaFoldDB" id="A0AAV5S1L2"/>
<proteinExistence type="inferred from homology"/>